<evidence type="ECO:0000256" key="1">
    <source>
        <dbReference type="ARBA" id="ARBA00022737"/>
    </source>
</evidence>
<reference evidence="7" key="1">
    <citation type="journal article" date="2005" name="Nature">
        <title>Sequencing of Aspergillus nidulans and comparative analysis with A. fumigatus and A. oryzae.</title>
        <authorList>
            <person name="Galagan J.E."/>
            <person name="Calvo S.E."/>
            <person name="Cuomo C."/>
            <person name="Ma L.J."/>
            <person name="Wortman J.R."/>
            <person name="Batzoglou S."/>
            <person name="Lee S.I."/>
            <person name="Basturkmen M."/>
            <person name="Spevak C.C."/>
            <person name="Clutterbuck J."/>
            <person name="Kapitonov V."/>
            <person name="Jurka J."/>
            <person name="Scazzocchio C."/>
            <person name="Farman M."/>
            <person name="Butler J."/>
            <person name="Purcell S."/>
            <person name="Harris S."/>
            <person name="Braus G.H."/>
            <person name="Draht O."/>
            <person name="Busch S."/>
            <person name="D'Enfert C."/>
            <person name="Bouchier C."/>
            <person name="Goldman G.H."/>
            <person name="Bell-Pedersen D."/>
            <person name="Griffiths-Jones S."/>
            <person name="Doonan J.H."/>
            <person name="Yu J."/>
            <person name="Vienken K."/>
            <person name="Pain A."/>
            <person name="Freitag M."/>
            <person name="Selker E.U."/>
            <person name="Archer D.B."/>
            <person name="Penalva M.A."/>
            <person name="Oakley B.R."/>
            <person name="Momany M."/>
            <person name="Tanaka T."/>
            <person name="Kumagai T."/>
            <person name="Asai K."/>
            <person name="Machida M."/>
            <person name="Nierman W.C."/>
            <person name="Denning D.W."/>
            <person name="Caddick M."/>
            <person name="Hynes M."/>
            <person name="Paoletti M."/>
            <person name="Fischer R."/>
            <person name="Miller B."/>
            <person name="Dyer P."/>
            <person name="Sachs M.S."/>
            <person name="Osmani S.A."/>
            <person name="Birren B.W."/>
        </authorList>
    </citation>
    <scope>NUCLEOTIDE SEQUENCE [LARGE SCALE GENOMIC DNA]</scope>
    <source>
        <strain evidence="7">FGSC A4 / ATCC 38163 / CBS 112.46 / NRRL 194 / M139</strain>
    </source>
</reference>
<dbReference type="InterPro" id="IPR002110">
    <property type="entry name" value="Ankyrin_rpt"/>
</dbReference>
<dbReference type="PRINTS" id="PR01415">
    <property type="entry name" value="ANKYRIN"/>
</dbReference>
<dbReference type="PROSITE" id="PS50297">
    <property type="entry name" value="ANK_REP_REGION"/>
    <property type="match status" value="6"/>
</dbReference>
<name>Q5ART1_EMENI</name>
<keyword evidence="2 3" id="KW-0040">ANK repeat</keyword>
<dbReference type="Pfam" id="PF00704">
    <property type="entry name" value="Glyco_hydro_18"/>
    <property type="match status" value="1"/>
</dbReference>
<feature type="region of interest" description="Disordered" evidence="4">
    <location>
        <begin position="705"/>
        <end position="740"/>
    </location>
</feature>
<dbReference type="SUPFAM" id="SSF48403">
    <property type="entry name" value="Ankyrin repeat"/>
    <property type="match status" value="1"/>
</dbReference>
<dbReference type="InterPro" id="IPR017853">
    <property type="entry name" value="GH"/>
</dbReference>
<dbReference type="PROSITE" id="PS50088">
    <property type="entry name" value="ANK_REPEAT"/>
    <property type="match status" value="6"/>
</dbReference>
<accession>Q5ART1</accession>
<proteinExistence type="predicted"/>
<dbReference type="PANTHER" id="PTHR24173:SF74">
    <property type="entry name" value="ANKYRIN REPEAT DOMAIN-CONTAINING PROTEIN 16"/>
    <property type="match status" value="1"/>
</dbReference>
<evidence type="ECO:0000256" key="2">
    <source>
        <dbReference type="ARBA" id="ARBA00023043"/>
    </source>
</evidence>
<dbReference type="Gene3D" id="3.20.20.80">
    <property type="entry name" value="Glycosidases"/>
    <property type="match status" value="1"/>
</dbReference>
<dbReference type="Gene3D" id="1.25.40.20">
    <property type="entry name" value="Ankyrin repeat-containing domain"/>
    <property type="match status" value="2"/>
</dbReference>
<gene>
    <name evidence="6" type="ORF">ANIA_08999</name>
</gene>
<dbReference type="PANTHER" id="PTHR24173">
    <property type="entry name" value="ANKYRIN REPEAT CONTAINING"/>
    <property type="match status" value="1"/>
</dbReference>
<feature type="domain" description="GH18" evidence="5">
    <location>
        <begin position="533"/>
        <end position="639"/>
    </location>
</feature>
<feature type="region of interest" description="Disordered" evidence="4">
    <location>
        <begin position="416"/>
        <end position="436"/>
    </location>
</feature>
<dbReference type="Pfam" id="PF00023">
    <property type="entry name" value="Ank"/>
    <property type="match status" value="2"/>
</dbReference>
<reference evidence="7" key="2">
    <citation type="journal article" date="2009" name="Fungal Genet. Biol.">
        <title>The 2008 update of the Aspergillus nidulans genome annotation: a community effort.</title>
        <authorList>
            <person name="Wortman J.R."/>
            <person name="Gilsenan J.M."/>
            <person name="Joardar V."/>
            <person name="Deegan J."/>
            <person name="Clutterbuck J."/>
            <person name="Andersen M.R."/>
            <person name="Archer D."/>
            <person name="Bencina M."/>
            <person name="Braus G."/>
            <person name="Coutinho P."/>
            <person name="von Dohren H."/>
            <person name="Doonan J."/>
            <person name="Driessen A.J."/>
            <person name="Durek P."/>
            <person name="Espeso E."/>
            <person name="Fekete E."/>
            <person name="Flipphi M."/>
            <person name="Estrada C.G."/>
            <person name="Geysens S."/>
            <person name="Goldman G."/>
            <person name="de Groot P.W."/>
            <person name="Hansen K."/>
            <person name="Harris S.D."/>
            <person name="Heinekamp T."/>
            <person name="Helmstaedt K."/>
            <person name="Henrissat B."/>
            <person name="Hofmann G."/>
            <person name="Homan T."/>
            <person name="Horio T."/>
            <person name="Horiuchi H."/>
            <person name="James S."/>
            <person name="Jones M."/>
            <person name="Karaffa L."/>
            <person name="Karanyi Z."/>
            <person name="Kato M."/>
            <person name="Keller N."/>
            <person name="Kelly D.E."/>
            <person name="Kiel J.A."/>
            <person name="Kim J.M."/>
            <person name="van der Klei I.J."/>
            <person name="Klis F.M."/>
            <person name="Kovalchuk A."/>
            <person name="Krasevec N."/>
            <person name="Kubicek C.P."/>
            <person name="Liu B."/>
            <person name="Maccabe A."/>
            <person name="Meyer V."/>
            <person name="Mirabito P."/>
            <person name="Miskei M."/>
            <person name="Mos M."/>
            <person name="Mullins J."/>
            <person name="Nelson D.R."/>
            <person name="Nielsen J."/>
            <person name="Oakley B.R."/>
            <person name="Osmani S.A."/>
            <person name="Pakula T."/>
            <person name="Paszewski A."/>
            <person name="Paulsen I."/>
            <person name="Pilsyk S."/>
            <person name="Pocsi I."/>
            <person name="Punt P.J."/>
            <person name="Ram A.F."/>
            <person name="Ren Q."/>
            <person name="Robellet X."/>
            <person name="Robson G."/>
            <person name="Seiboth B."/>
            <person name="van Solingen P."/>
            <person name="Specht T."/>
            <person name="Sun J."/>
            <person name="Taheri-Talesh N."/>
            <person name="Takeshita N."/>
            <person name="Ussery D."/>
            <person name="vanKuyk P.A."/>
            <person name="Visser H."/>
            <person name="van de Vondervoort P.J."/>
            <person name="de Vries R.P."/>
            <person name="Walton J."/>
            <person name="Xiang X."/>
            <person name="Xiong Y."/>
            <person name="Zeng A.P."/>
            <person name="Brandt B.W."/>
            <person name="Cornell M.J."/>
            <person name="van den Hondel C.A."/>
            <person name="Visser J."/>
            <person name="Oliver S.G."/>
            <person name="Turner G."/>
        </authorList>
    </citation>
    <scope>GENOME REANNOTATION</scope>
    <source>
        <strain evidence="7">FGSC A4 / ATCC 38163 / CBS 112.46 / NRRL 194 / M139</strain>
    </source>
</reference>
<evidence type="ECO:0000256" key="3">
    <source>
        <dbReference type="PROSITE-ProRule" id="PRU00023"/>
    </source>
</evidence>
<dbReference type="InterPro" id="IPR036770">
    <property type="entry name" value="Ankyrin_rpt-contain_sf"/>
</dbReference>
<dbReference type="GeneID" id="2868289"/>
<dbReference type="SUPFAM" id="SSF51445">
    <property type="entry name" value="(Trans)glycosidases"/>
    <property type="match status" value="1"/>
</dbReference>
<dbReference type="eggNOG" id="KOG4177">
    <property type="taxonomic scope" value="Eukaryota"/>
</dbReference>
<feature type="compositionally biased region" description="Polar residues" evidence="4">
    <location>
        <begin position="416"/>
        <end position="430"/>
    </location>
</feature>
<feature type="repeat" description="ANK" evidence="3">
    <location>
        <begin position="193"/>
        <end position="221"/>
    </location>
</feature>
<dbReference type="GO" id="GO:0005975">
    <property type="term" value="P:carbohydrate metabolic process"/>
    <property type="evidence" value="ECO:0007669"/>
    <property type="project" value="InterPro"/>
</dbReference>
<dbReference type="Pfam" id="PF12796">
    <property type="entry name" value="Ank_2"/>
    <property type="match status" value="2"/>
</dbReference>
<feature type="compositionally biased region" description="Basic and acidic residues" evidence="4">
    <location>
        <begin position="716"/>
        <end position="726"/>
    </location>
</feature>
<evidence type="ECO:0000256" key="4">
    <source>
        <dbReference type="SAM" id="MobiDB-lite"/>
    </source>
</evidence>
<keyword evidence="1" id="KW-0677">Repeat</keyword>
<feature type="compositionally biased region" description="Polar residues" evidence="4">
    <location>
        <begin position="727"/>
        <end position="740"/>
    </location>
</feature>
<feature type="repeat" description="ANK" evidence="3">
    <location>
        <begin position="297"/>
        <end position="329"/>
    </location>
</feature>
<keyword evidence="7" id="KW-1185">Reference proteome</keyword>
<evidence type="ECO:0000259" key="5">
    <source>
        <dbReference type="Pfam" id="PF00704"/>
    </source>
</evidence>
<dbReference type="Proteomes" id="UP000000560">
    <property type="component" value="Chromosome VII"/>
</dbReference>
<dbReference type="SMART" id="SM00248">
    <property type="entry name" value="ANK"/>
    <property type="match status" value="6"/>
</dbReference>
<feature type="repeat" description="ANK" evidence="3">
    <location>
        <begin position="129"/>
        <end position="154"/>
    </location>
</feature>
<dbReference type="RefSeq" id="XP_682268.1">
    <property type="nucleotide sequence ID" value="XM_677176.2"/>
</dbReference>
<evidence type="ECO:0000313" key="7">
    <source>
        <dbReference type="Proteomes" id="UP000000560"/>
    </source>
</evidence>
<dbReference type="KEGG" id="ani:ANIA_08999"/>
<feature type="repeat" description="ANK" evidence="3">
    <location>
        <begin position="96"/>
        <end position="128"/>
    </location>
</feature>
<dbReference type="HOGENOM" id="CLU_375061_0_0_1"/>
<dbReference type="EMBL" id="BN001307">
    <property type="protein sequence ID" value="CBF84489.1"/>
    <property type="molecule type" value="Genomic_DNA"/>
</dbReference>
<protein>
    <recommendedName>
        <fullName evidence="5">GH18 domain-containing protein</fullName>
    </recommendedName>
</protein>
<dbReference type="InterPro" id="IPR001223">
    <property type="entry name" value="Glyco_hydro18_cat"/>
</dbReference>
<feature type="repeat" description="ANK" evidence="3">
    <location>
        <begin position="58"/>
        <end position="90"/>
    </location>
</feature>
<evidence type="ECO:0000313" key="6">
    <source>
        <dbReference type="EMBL" id="CBF84489.1"/>
    </source>
</evidence>
<dbReference type="OrthoDB" id="341259at2759"/>
<dbReference type="InParanoid" id="Q5ART1"/>
<sequence length="740" mass="81643">MAKQIQPKPSALATLIPELQWLIFNCLSFDDKVLFTEIGLFHPDLLTSHGQTNTYDQHGRTLLHVAAEKGCVRAAQHLLCGGATPSAKMGPGARDFNTTPLILAAQQENKELVNLLLSHGADVNDWDYSGITALHYAVIRGDGRIVRILLDKGAKQTNNYDIGCPVHVAAASGALEILRLLVAHGADVGASKRGLSALDIALLNGNIAAARILVDAGAPLNDPVEGWGLFNPTLMVAGGPHAADAAEIVLDHSIASIDSVARQREVEEWWKPRQKGEYAELLQAMLVAGADPNQTFRSATPLHLAVVAGNEHAVRVLLEAGADVHARTDRALQRKEERERVGGSTCCASQAGAFQCIWPLIFASISGVQSRSSISSVLRQPGNLCCFTPSLFARFKAHGENACLLFVERSDETRASAQSRGPGCQDSSTHLPAPIPIPMRRGAGSWRARRNVLRFRPMYQGCCSKDYSSGFTPEHCDTGRISDCNATAEYGQLCAPTSSDTEVSPRIFAAMAVKRTPTALDVASQSAMSFKRRIGYYELFNYYKGCNVIEPESLIIEPFTHINLAFVNLGDDYTLIDEYGNIADCVLFLKFSNPGLRVNIAVGGWVFSDAPTQHLWTQMARSHEKQQTFINSVVKYPQDYPRGCRASAQWQEVMNRLWQQSEKPLSPENFPGRMNRNDDMRLEARNREIKRTPFTYYSRHNHPACQTRIHQWKKEKKVDEREEGDKTTNYPAAKSQSPKH</sequence>
<dbReference type="OMA" id="STCCASQ"/>
<organism evidence="6 7">
    <name type="scientific">Emericella nidulans (strain FGSC A4 / ATCC 38163 / CBS 112.46 / NRRL 194 / M139)</name>
    <name type="common">Aspergillus nidulans</name>
    <dbReference type="NCBI Taxonomy" id="227321"/>
    <lineage>
        <taxon>Eukaryota</taxon>
        <taxon>Fungi</taxon>
        <taxon>Dikarya</taxon>
        <taxon>Ascomycota</taxon>
        <taxon>Pezizomycotina</taxon>
        <taxon>Eurotiomycetes</taxon>
        <taxon>Eurotiomycetidae</taxon>
        <taxon>Eurotiales</taxon>
        <taxon>Aspergillaceae</taxon>
        <taxon>Aspergillus</taxon>
        <taxon>Aspergillus subgen. Nidulantes</taxon>
    </lineage>
</organism>
<dbReference type="AlphaFoldDB" id="Q5ART1"/>
<feature type="repeat" description="ANK" evidence="3">
    <location>
        <begin position="165"/>
        <end position="193"/>
    </location>
</feature>
<accession>C8VL03</accession>